<dbReference type="Proteomes" id="UP000299102">
    <property type="component" value="Unassembled WGS sequence"/>
</dbReference>
<protein>
    <submittedName>
        <fullName evidence="1">Uncharacterized protein</fullName>
    </submittedName>
</protein>
<proteinExistence type="predicted"/>
<name>A0A4C1WRY0_EUMVA</name>
<reference evidence="1 2" key="1">
    <citation type="journal article" date="2019" name="Commun. Biol.">
        <title>The bagworm genome reveals a unique fibroin gene that provides high tensile strength.</title>
        <authorList>
            <person name="Kono N."/>
            <person name="Nakamura H."/>
            <person name="Ohtoshi R."/>
            <person name="Tomita M."/>
            <person name="Numata K."/>
            <person name="Arakawa K."/>
        </authorList>
    </citation>
    <scope>NUCLEOTIDE SEQUENCE [LARGE SCALE GENOMIC DNA]</scope>
</reference>
<accession>A0A4C1WRY0</accession>
<sequence>MLAVMMNTKDSVPKQGAAFWTDIFTEKKNTCGTRGLPRVLYRNRDIQKQKGLFNIVFLSGWARVAPRRVSLRHPLDRPPLSPR</sequence>
<comment type="caution">
    <text evidence="1">The sequence shown here is derived from an EMBL/GenBank/DDBJ whole genome shotgun (WGS) entry which is preliminary data.</text>
</comment>
<gene>
    <name evidence="1" type="ORF">EVAR_46504_1</name>
</gene>
<dbReference type="EMBL" id="BGZK01000640">
    <property type="protein sequence ID" value="GBP54138.1"/>
    <property type="molecule type" value="Genomic_DNA"/>
</dbReference>
<evidence type="ECO:0000313" key="2">
    <source>
        <dbReference type="Proteomes" id="UP000299102"/>
    </source>
</evidence>
<organism evidence="1 2">
    <name type="scientific">Eumeta variegata</name>
    <name type="common">Bagworm moth</name>
    <name type="synonym">Eumeta japonica</name>
    <dbReference type="NCBI Taxonomy" id="151549"/>
    <lineage>
        <taxon>Eukaryota</taxon>
        <taxon>Metazoa</taxon>
        <taxon>Ecdysozoa</taxon>
        <taxon>Arthropoda</taxon>
        <taxon>Hexapoda</taxon>
        <taxon>Insecta</taxon>
        <taxon>Pterygota</taxon>
        <taxon>Neoptera</taxon>
        <taxon>Endopterygota</taxon>
        <taxon>Lepidoptera</taxon>
        <taxon>Glossata</taxon>
        <taxon>Ditrysia</taxon>
        <taxon>Tineoidea</taxon>
        <taxon>Psychidae</taxon>
        <taxon>Oiketicinae</taxon>
        <taxon>Eumeta</taxon>
    </lineage>
</organism>
<evidence type="ECO:0000313" key="1">
    <source>
        <dbReference type="EMBL" id="GBP54138.1"/>
    </source>
</evidence>
<keyword evidence="2" id="KW-1185">Reference proteome</keyword>
<dbReference type="AlphaFoldDB" id="A0A4C1WRY0"/>